<dbReference type="GO" id="GO:0005886">
    <property type="term" value="C:plasma membrane"/>
    <property type="evidence" value="ECO:0007669"/>
    <property type="project" value="UniProtKB-SubCell"/>
</dbReference>
<evidence type="ECO:0000256" key="1">
    <source>
        <dbReference type="ARBA" id="ARBA00004651"/>
    </source>
</evidence>
<dbReference type="Proteomes" id="UP000549913">
    <property type="component" value="Unassembled WGS sequence"/>
</dbReference>
<keyword evidence="3" id="KW-0808">Transferase</keyword>
<comment type="subcellular location">
    <subcellularLocation>
        <location evidence="1">Cell membrane</location>
        <topology evidence="1">Multi-pass membrane protein</topology>
    </subcellularLocation>
</comment>
<organism evidence="9 10">
    <name type="scientific">Herbiconiux flava</name>
    <dbReference type="NCBI Taxonomy" id="881268"/>
    <lineage>
        <taxon>Bacteria</taxon>
        <taxon>Bacillati</taxon>
        <taxon>Actinomycetota</taxon>
        <taxon>Actinomycetes</taxon>
        <taxon>Micrococcales</taxon>
        <taxon>Microbacteriaceae</taxon>
        <taxon>Herbiconiux</taxon>
    </lineage>
</organism>
<keyword evidence="6 8" id="KW-0472">Membrane</keyword>
<keyword evidence="2" id="KW-1003">Cell membrane</keyword>
<evidence type="ECO:0008006" key="11">
    <source>
        <dbReference type="Google" id="ProtNLM"/>
    </source>
</evidence>
<feature type="transmembrane region" description="Helical" evidence="8">
    <location>
        <begin position="12"/>
        <end position="28"/>
    </location>
</feature>
<evidence type="ECO:0000313" key="9">
    <source>
        <dbReference type="EMBL" id="NYD71682.1"/>
    </source>
</evidence>
<keyword evidence="4 8" id="KW-0812">Transmembrane</keyword>
<feature type="transmembrane region" description="Helical" evidence="8">
    <location>
        <begin position="385"/>
        <end position="407"/>
    </location>
</feature>
<dbReference type="AlphaFoldDB" id="A0A852SSC8"/>
<dbReference type="RefSeq" id="WP_179548576.1">
    <property type="nucleotide sequence ID" value="NZ_BSEW01000002.1"/>
</dbReference>
<dbReference type="EMBL" id="JACCBM010000001">
    <property type="protein sequence ID" value="NYD71682.1"/>
    <property type="molecule type" value="Genomic_DNA"/>
</dbReference>
<evidence type="ECO:0000256" key="6">
    <source>
        <dbReference type="ARBA" id="ARBA00023136"/>
    </source>
</evidence>
<dbReference type="InterPro" id="IPR018584">
    <property type="entry name" value="GT87"/>
</dbReference>
<feature type="transmembrane region" description="Helical" evidence="8">
    <location>
        <begin position="307"/>
        <end position="325"/>
    </location>
</feature>
<evidence type="ECO:0000256" key="7">
    <source>
        <dbReference type="ARBA" id="ARBA00024033"/>
    </source>
</evidence>
<evidence type="ECO:0000256" key="2">
    <source>
        <dbReference type="ARBA" id="ARBA00022475"/>
    </source>
</evidence>
<keyword evidence="10" id="KW-1185">Reference proteome</keyword>
<evidence type="ECO:0000256" key="3">
    <source>
        <dbReference type="ARBA" id="ARBA00022679"/>
    </source>
</evidence>
<evidence type="ECO:0000313" key="10">
    <source>
        <dbReference type="Proteomes" id="UP000549913"/>
    </source>
</evidence>
<keyword evidence="5 8" id="KW-1133">Transmembrane helix</keyword>
<gene>
    <name evidence="9" type="ORF">BJ984_002840</name>
</gene>
<name>A0A852SSC8_9MICO</name>
<proteinExistence type="inferred from homology"/>
<feature type="transmembrane region" description="Helical" evidence="8">
    <location>
        <begin position="83"/>
        <end position="104"/>
    </location>
</feature>
<dbReference type="GO" id="GO:0016758">
    <property type="term" value="F:hexosyltransferase activity"/>
    <property type="evidence" value="ECO:0007669"/>
    <property type="project" value="InterPro"/>
</dbReference>
<evidence type="ECO:0000256" key="8">
    <source>
        <dbReference type="SAM" id="Phobius"/>
    </source>
</evidence>
<feature type="transmembrane region" description="Helical" evidence="8">
    <location>
        <begin position="125"/>
        <end position="148"/>
    </location>
</feature>
<evidence type="ECO:0000256" key="4">
    <source>
        <dbReference type="ARBA" id="ARBA00022692"/>
    </source>
</evidence>
<feature type="transmembrane region" description="Helical" evidence="8">
    <location>
        <begin position="202"/>
        <end position="223"/>
    </location>
</feature>
<feature type="transmembrane region" description="Helical" evidence="8">
    <location>
        <begin position="168"/>
        <end position="195"/>
    </location>
</feature>
<sequence length="435" mass="46518">MLTRLHRLAANPLVLWAAFLALHVWLGYDGLTHPNQPFGDVTSVYKGWVEQSLDGYRLGIDGPWVYPILAFVPMLAAMALGPGLYGIGWMIVVGIANAAIFAYLTTRRRAGHGAAARPLETGERLRLAAAWWWLLFLLLLGPVAVGRIDIVTVDIVIAGLLVARNRPVLAGVLLAIATWVKVWPAAMIAAVVITLRRRMRAAVAAAVTLVAVLAVALALGAGLNAFSFVSEQTGRGMQVEAPASVFWLWSAYAGGSSEVYYDMEILTFQVTGPGSDVAAMLMTPLLVVAVAAVLLFAVYVVRKGAPATHVLPPLALALVMALIVFNKVGSPQFMVWLSAPIILGVVTQGRRFFWPAVLAFVMAGLTQVIYPVAYDAILGLDPVMLAVLTLRNLLSITMLVIAVAMLWQSRRGSGKADQHARGVFGGTVGRGLPRG</sequence>
<evidence type="ECO:0000256" key="5">
    <source>
        <dbReference type="ARBA" id="ARBA00022989"/>
    </source>
</evidence>
<reference evidence="9 10" key="1">
    <citation type="submission" date="2020-07" db="EMBL/GenBank/DDBJ databases">
        <title>Sequencing the genomes of 1000 actinobacteria strains.</title>
        <authorList>
            <person name="Klenk H.-P."/>
        </authorList>
    </citation>
    <scope>NUCLEOTIDE SEQUENCE [LARGE SCALE GENOMIC DNA]</scope>
    <source>
        <strain evidence="9 10">DSM 26474</strain>
    </source>
</reference>
<feature type="transmembrane region" description="Helical" evidence="8">
    <location>
        <begin position="352"/>
        <end position="373"/>
    </location>
</feature>
<comment type="similarity">
    <text evidence="7">Belongs to the glycosyltransferase 87 family.</text>
</comment>
<comment type="caution">
    <text evidence="9">The sequence shown here is derived from an EMBL/GenBank/DDBJ whole genome shotgun (WGS) entry which is preliminary data.</text>
</comment>
<feature type="transmembrane region" description="Helical" evidence="8">
    <location>
        <begin position="331"/>
        <end position="347"/>
    </location>
</feature>
<accession>A0A852SSC8</accession>
<feature type="transmembrane region" description="Helical" evidence="8">
    <location>
        <begin position="277"/>
        <end position="300"/>
    </location>
</feature>
<protein>
    <recommendedName>
        <fullName evidence="11">DUF2029 domain-containing protein</fullName>
    </recommendedName>
</protein>
<dbReference type="Pfam" id="PF09594">
    <property type="entry name" value="GT87"/>
    <property type="match status" value="1"/>
</dbReference>